<dbReference type="PANTHER" id="PTHR12943:SF27">
    <property type="entry name" value="HOMOCYSTEINE-INDUCED ENDOPLASMIC RETICULUM PROTEIN, ISOFORM A"/>
    <property type="match status" value="1"/>
</dbReference>
<evidence type="ECO:0000256" key="2">
    <source>
        <dbReference type="ARBA" id="ARBA00022692"/>
    </source>
</evidence>
<keyword evidence="5" id="KW-0834">Unfolded protein response</keyword>
<dbReference type="FunFam" id="3.10.20.90:FF:000046">
    <property type="entry name" value="Homocysteine-responsive endoplasmic reticulum-resident ubiquitin-like domain member 2 protein"/>
    <property type="match status" value="1"/>
</dbReference>
<reference evidence="10" key="1">
    <citation type="submission" date="2025-08" db="UniProtKB">
        <authorList>
            <consortium name="RefSeq"/>
        </authorList>
    </citation>
    <scope>IDENTIFICATION</scope>
    <source>
        <tissue evidence="10">Whole body</tissue>
    </source>
</reference>
<dbReference type="InterPro" id="IPR029071">
    <property type="entry name" value="Ubiquitin-like_domsf"/>
</dbReference>
<feature type="compositionally biased region" description="Polar residues" evidence="6">
    <location>
        <begin position="152"/>
        <end position="165"/>
    </location>
</feature>
<keyword evidence="4 7" id="KW-0472">Membrane</keyword>
<evidence type="ECO:0000256" key="7">
    <source>
        <dbReference type="SAM" id="Phobius"/>
    </source>
</evidence>
<dbReference type="Proteomes" id="UP000694846">
    <property type="component" value="Unplaced"/>
</dbReference>
<keyword evidence="9" id="KW-1185">Reference proteome</keyword>
<evidence type="ECO:0000256" key="1">
    <source>
        <dbReference type="ARBA" id="ARBA00004370"/>
    </source>
</evidence>
<feature type="compositionally biased region" description="Polar residues" evidence="6">
    <location>
        <begin position="127"/>
        <end position="145"/>
    </location>
</feature>
<dbReference type="InterPro" id="IPR039751">
    <property type="entry name" value="HERPUD1/2"/>
</dbReference>
<keyword evidence="2 7" id="KW-0812">Transmembrane</keyword>
<feature type="domain" description="Ubiquitin-like" evidence="8">
    <location>
        <begin position="10"/>
        <end position="71"/>
    </location>
</feature>
<comment type="subcellular location">
    <subcellularLocation>
        <location evidence="1">Membrane</location>
    </subcellularLocation>
</comment>
<protein>
    <submittedName>
        <fullName evidence="10">Homocysteine-responsive endoplasmic reticulum-resident ubiquitin-like domain member 2 protein</fullName>
    </submittedName>
</protein>
<evidence type="ECO:0000259" key="8">
    <source>
        <dbReference type="PROSITE" id="PS50053"/>
    </source>
</evidence>
<feature type="region of interest" description="Disordered" evidence="6">
    <location>
        <begin position="127"/>
        <end position="165"/>
    </location>
</feature>
<dbReference type="PANTHER" id="PTHR12943">
    <property type="entry name" value="HOMOCYSTEINE-RESPONSIVE ENDOPLASMIC RETICULUM-RESIDENT UNIQUITIN-LIKE DOMAIN HERPUD PROTEIN FAMILY MEMBER"/>
    <property type="match status" value="1"/>
</dbReference>
<name>A0A8B8FPB0_9HEMI</name>
<dbReference type="OrthoDB" id="21589at2759"/>
<organism evidence="9 10">
    <name type="scientific">Sipha flava</name>
    <name type="common">yellow sugarcane aphid</name>
    <dbReference type="NCBI Taxonomy" id="143950"/>
    <lineage>
        <taxon>Eukaryota</taxon>
        <taxon>Metazoa</taxon>
        <taxon>Ecdysozoa</taxon>
        <taxon>Arthropoda</taxon>
        <taxon>Hexapoda</taxon>
        <taxon>Insecta</taxon>
        <taxon>Pterygota</taxon>
        <taxon>Neoptera</taxon>
        <taxon>Paraneoptera</taxon>
        <taxon>Hemiptera</taxon>
        <taxon>Sternorrhyncha</taxon>
        <taxon>Aphidomorpha</taxon>
        <taxon>Aphidoidea</taxon>
        <taxon>Aphididae</taxon>
        <taxon>Sipha</taxon>
    </lineage>
</organism>
<evidence type="ECO:0000256" key="4">
    <source>
        <dbReference type="ARBA" id="ARBA00023136"/>
    </source>
</evidence>
<evidence type="ECO:0000256" key="6">
    <source>
        <dbReference type="SAM" id="MobiDB-lite"/>
    </source>
</evidence>
<gene>
    <name evidence="10" type="primary">LOC112684830</name>
</gene>
<dbReference type="RefSeq" id="XP_025412316.1">
    <property type="nucleotide sequence ID" value="XM_025556531.1"/>
</dbReference>
<dbReference type="GeneID" id="112684830"/>
<dbReference type="Gene3D" id="3.10.20.90">
    <property type="entry name" value="Phosphatidylinositol 3-kinase Catalytic Subunit, Chain A, domain 1"/>
    <property type="match status" value="1"/>
</dbReference>
<dbReference type="CTD" id="34065"/>
<dbReference type="GO" id="GO:0016020">
    <property type="term" value="C:membrane"/>
    <property type="evidence" value="ECO:0007669"/>
    <property type="project" value="UniProtKB-SubCell"/>
</dbReference>
<evidence type="ECO:0000313" key="9">
    <source>
        <dbReference type="Proteomes" id="UP000694846"/>
    </source>
</evidence>
<feature type="compositionally biased region" description="Low complexity" evidence="6">
    <location>
        <begin position="222"/>
        <end position="236"/>
    </location>
</feature>
<sequence length="369" mass="42119">MDIGLTDPWITLTIKAPNQQINDQTIKCKLDWSVAKLKGYIHETYPNKPKTEDQRIIYSGQLLTDSVILKDILRPYDEDGQLNRTVHLVCASSSCCIPPKEKLKNEQNVNEVLNKCPKFNEVNYGASTSGINSSADPNQEASTSNKQKDTKNTQNQPQSTANNNVNHIPLLPEQIAYEQILWLNKMYAIQMAQYWQSVASSLETPKEPNTDDINDESPEDLPPNNNNDNIPPANQNGIPENNENRNVRDANGHNPDWLDWLYVSSRVFIFISVLYFYSSPGRFIVVAGFALLLYLYQSGILRHINEHNRRRFQPQPQEQQIDDNRNLSQEQNGNIDDAAVRQNEHLITTIWTVISTFFTSLIPQQPDII</sequence>
<dbReference type="CDD" id="cd01790">
    <property type="entry name" value="Ubl_HERP"/>
    <property type="match status" value="1"/>
</dbReference>
<feature type="transmembrane region" description="Helical" evidence="7">
    <location>
        <begin position="283"/>
        <end position="301"/>
    </location>
</feature>
<evidence type="ECO:0000313" key="10">
    <source>
        <dbReference type="RefSeq" id="XP_025412316.1"/>
    </source>
</evidence>
<dbReference type="SUPFAM" id="SSF54236">
    <property type="entry name" value="Ubiquitin-like"/>
    <property type="match status" value="1"/>
</dbReference>
<proteinExistence type="predicted"/>
<dbReference type="PROSITE" id="PS50053">
    <property type="entry name" value="UBIQUITIN_2"/>
    <property type="match status" value="1"/>
</dbReference>
<dbReference type="GO" id="GO:0030968">
    <property type="term" value="P:endoplasmic reticulum unfolded protein response"/>
    <property type="evidence" value="ECO:0007669"/>
    <property type="project" value="TreeGrafter"/>
</dbReference>
<dbReference type="SMART" id="SM00213">
    <property type="entry name" value="UBQ"/>
    <property type="match status" value="1"/>
</dbReference>
<dbReference type="InterPro" id="IPR000626">
    <property type="entry name" value="Ubiquitin-like_dom"/>
</dbReference>
<feature type="region of interest" description="Disordered" evidence="6">
    <location>
        <begin position="202"/>
        <end position="250"/>
    </location>
</feature>
<dbReference type="AlphaFoldDB" id="A0A8B8FPB0"/>
<evidence type="ECO:0000256" key="3">
    <source>
        <dbReference type="ARBA" id="ARBA00022989"/>
    </source>
</evidence>
<accession>A0A8B8FPB0</accession>
<keyword evidence="3 7" id="KW-1133">Transmembrane helix</keyword>
<feature type="compositionally biased region" description="Acidic residues" evidence="6">
    <location>
        <begin position="210"/>
        <end position="219"/>
    </location>
</feature>
<evidence type="ECO:0000256" key="5">
    <source>
        <dbReference type="ARBA" id="ARBA00023230"/>
    </source>
</evidence>